<sequence>MFLLACVISCISLADGSPCSSQSCAGPYKLEGARPPVMKTTSSITHAQVVFYPPTVKGLIGYRSRYTAYCYNGGNVDPHTGCFKNHKNYRPTCEELRQWEKDKKCSYGWECLKNGDCWGSDASKCLDTNTNINKAARKEFQDNNEEYMYFPHHACVSSWRCGFTVTHFPLHVMRSNREKVGTDHFGQMLGAATYDAHGNEIPIDTGKATPDDETMMCFDFLGVTKGEFETEVSCFGTGTEAYTCQLNDKFGDYSGSYVTFNSDYVAYIGNYMISLTGKVKELTLNGTSVGNRHWMKTKAATAASVEDLSLVSQAQLYLHQEMEYNLLKVAQSIAELEQKVIKIVNSVSKLDDELMGEILGVFSRTKWFNRELFHMCPCFQVGDDGMSNCASGYAFVDGRLKIQDESVQCTSYSPDSIIRMYPFTNLTYTFSKLHIPPEKGVSQDWEGWSWLSERKMDLLKAMAFQSSVSSGNAGVLSILYETAAQTFSIWSWFTKFSSFAAWLGLLLAVISICRK</sequence>
<evidence type="ECO:0000256" key="4">
    <source>
        <dbReference type="ARBA" id="ARBA00023136"/>
    </source>
</evidence>
<dbReference type="Pfam" id="PF03273">
    <property type="entry name" value="Baculo_gp64"/>
    <property type="match status" value="2"/>
</dbReference>
<dbReference type="InterPro" id="IPR004955">
    <property type="entry name" value="Baculovirus_Gp64"/>
</dbReference>
<evidence type="ECO:0000256" key="2">
    <source>
        <dbReference type="ARBA" id="ARBA00022692"/>
    </source>
</evidence>
<dbReference type="Gene3D" id="6.10.250.3010">
    <property type="match status" value="1"/>
</dbReference>
<keyword evidence="5" id="KW-0325">Glycoprotein</keyword>
<dbReference type="GO" id="GO:0019031">
    <property type="term" value="C:viral envelope"/>
    <property type="evidence" value="ECO:0007669"/>
    <property type="project" value="InterPro"/>
</dbReference>
<reference evidence="8" key="1">
    <citation type="submission" date="2016-08" db="EMBL/GenBank/DDBJ databases">
        <title>Molecular Characterization of the Araguari virus isolated in Amazon Region.</title>
        <authorList>
            <person name="Silva E.V.P."/>
            <person name="Silva S.P."/>
            <person name="Travassos da Rosa A.P.A."/>
            <person name="Tesh R.B."/>
            <person name="Cruz A.C.R."/>
            <person name="Vasconcelos P.F.C."/>
            <person name="Nunes M.R.T."/>
        </authorList>
    </citation>
    <scope>NUCLEOTIDE SEQUENCE</scope>
    <source>
        <strain evidence="8">BeAn174214</strain>
    </source>
</reference>
<protein>
    <submittedName>
        <fullName evidence="8">Hemagglutinin protein</fullName>
    </submittedName>
</protein>
<evidence type="ECO:0000313" key="8">
    <source>
        <dbReference type="EMBL" id="ASR92126.1"/>
    </source>
</evidence>
<evidence type="ECO:0000256" key="7">
    <source>
        <dbReference type="SAM" id="Phobius"/>
    </source>
</evidence>
<dbReference type="RefSeq" id="YP_010840455.1">
    <property type="nucleotide sequence ID" value="NC_078729.1"/>
</dbReference>
<keyword evidence="7" id="KW-1133">Transmembrane helix</keyword>
<keyword evidence="6" id="KW-0175">Coiled coil</keyword>
<evidence type="ECO:0000256" key="3">
    <source>
        <dbReference type="ARBA" id="ARBA00022844"/>
    </source>
</evidence>
<dbReference type="GO" id="GO:0055036">
    <property type="term" value="C:virion membrane"/>
    <property type="evidence" value="ECO:0007669"/>
    <property type="project" value="UniProtKB-SubCell"/>
</dbReference>
<evidence type="ECO:0000256" key="1">
    <source>
        <dbReference type="ARBA" id="ARBA00004182"/>
    </source>
</evidence>
<dbReference type="KEGG" id="vg:80557366"/>
<feature type="transmembrane region" description="Helical" evidence="7">
    <location>
        <begin position="489"/>
        <end position="513"/>
    </location>
</feature>
<accession>A0A343FNE3</accession>
<keyword evidence="2 7" id="KW-0812">Transmembrane</keyword>
<evidence type="ECO:0000313" key="9">
    <source>
        <dbReference type="Proteomes" id="UP001055348"/>
    </source>
</evidence>
<evidence type="ECO:0000256" key="5">
    <source>
        <dbReference type="ARBA" id="ARBA00023180"/>
    </source>
</evidence>
<dbReference type="EMBL" id="KX670392">
    <property type="protein sequence ID" value="ASR92126.1"/>
    <property type="molecule type" value="Viral_cRNA"/>
</dbReference>
<comment type="subcellular location">
    <subcellularLocation>
        <location evidence="1">Virion membrane</location>
    </subcellularLocation>
</comment>
<dbReference type="Proteomes" id="UP001055348">
    <property type="component" value="Genome"/>
</dbReference>
<keyword evidence="4 7" id="KW-0472">Membrane</keyword>
<keyword evidence="9" id="KW-1185">Reference proteome</keyword>
<organism evidence="8">
    <name type="scientific">Araguari virus</name>
    <dbReference type="NCBI Taxonomy" id="352236"/>
    <lineage>
        <taxon>Viruses</taxon>
        <taxon>Riboviria</taxon>
        <taxon>Orthornavirae</taxon>
        <taxon>Negarnaviricota</taxon>
        <taxon>Polyploviricotina</taxon>
        <taxon>Insthoviricetes</taxon>
        <taxon>Articulavirales</taxon>
        <taxon>Orthomyxoviridae</taxon>
        <taxon>Quaranjavirus</taxon>
        <taxon>Quaranjavirus araguariense</taxon>
    </lineage>
</organism>
<feature type="coiled-coil region" evidence="6">
    <location>
        <begin position="319"/>
        <end position="353"/>
    </location>
</feature>
<keyword evidence="3" id="KW-0946">Virion</keyword>
<dbReference type="GO" id="GO:0044003">
    <property type="term" value="P:symbiont-mediated perturbation of host process"/>
    <property type="evidence" value="ECO:0007669"/>
    <property type="project" value="InterPro"/>
</dbReference>
<proteinExistence type="predicted"/>
<evidence type="ECO:0000256" key="6">
    <source>
        <dbReference type="SAM" id="Coils"/>
    </source>
</evidence>
<dbReference type="GeneID" id="80557366"/>
<name>A0A343FNE3_9ORTO</name>